<dbReference type="NCBIfam" id="TIGR02481">
    <property type="entry name" value="hemeryth_dom"/>
    <property type="match status" value="1"/>
</dbReference>
<feature type="domain" description="Hemerythrin-like" evidence="4">
    <location>
        <begin position="12"/>
        <end position="122"/>
    </location>
</feature>
<keyword evidence="2" id="KW-0479">Metal-binding</keyword>
<gene>
    <name evidence="5" type="ORF">IAB60_12205</name>
</gene>
<comment type="caution">
    <text evidence="5">The sequence shown here is derived from an EMBL/GenBank/DDBJ whole genome shotgun (WGS) entry which is preliminary data.</text>
</comment>
<dbReference type="CDD" id="cd12107">
    <property type="entry name" value="Hemerythrin"/>
    <property type="match status" value="1"/>
</dbReference>
<protein>
    <submittedName>
        <fullName evidence="5">Hemerythrin family protein</fullName>
    </submittedName>
</protein>
<proteinExistence type="inferred from homology"/>
<sequence length="140" mass="16933">MYAEFDDSLITGNEMIDSQHKELIEKINDLLRSCEERVDRRGALRMLDYLTEYTEFHFKEEEKLQQEIGYPGIQEHMKKHDELRRTVAELHEMLEDQEGPTADFVERVNQNVTEWLYYHIKGFDRSVAEFKYLRDNQDRL</sequence>
<evidence type="ECO:0000256" key="1">
    <source>
        <dbReference type="ARBA" id="ARBA00010587"/>
    </source>
</evidence>
<dbReference type="PANTHER" id="PTHR37164">
    <property type="entry name" value="BACTERIOHEMERYTHRIN"/>
    <property type="match status" value="1"/>
</dbReference>
<evidence type="ECO:0000313" key="5">
    <source>
        <dbReference type="EMBL" id="HIT42834.1"/>
    </source>
</evidence>
<dbReference type="GO" id="GO:0046872">
    <property type="term" value="F:metal ion binding"/>
    <property type="evidence" value="ECO:0007669"/>
    <property type="project" value="UniProtKB-KW"/>
</dbReference>
<dbReference type="InterPro" id="IPR012312">
    <property type="entry name" value="Hemerythrin-like"/>
</dbReference>
<dbReference type="Pfam" id="PF01814">
    <property type="entry name" value="Hemerythrin"/>
    <property type="match status" value="1"/>
</dbReference>
<dbReference type="Proteomes" id="UP000886860">
    <property type="component" value="Unassembled WGS sequence"/>
</dbReference>
<dbReference type="EMBL" id="DVKS01000202">
    <property type="protein sequence ID" value="HIT42834.1"/>
    <property type="molecule type" value="Genomic_DNA"/>
</dbReference>
<name>A0A9D1KGC8_9FIRM</name>
<evidence type="ECO:0000313" key="6">
    <source>
        <dbReference type="Proteomes" id="UP000886860"/>
    </source>
</evidence>
<dbReference type="InterPro" id="IPR050669">
    <property type="entry name" value="Hemerythrin"/>
</dbReference>
<dbReference type="SUPFAM" id="SSF47188">
    <property type="entry name" value="Hemerythrin-like"/>
    <property type="match status" value="1"/>
</dbReference>
<dbReference type="AlphaFoldDB" id="A0A9D1KGC8"/>
<organism evidence="5 6">
    <name type="scientific">Candidatus Caccovicinus merdipullorum</name>
    <dbReference type="NCBI Taxonomy" id="2840724"/>
    <lineage>
        <taxon>Bacteria</taxon>
        <taxon>Bacillati</taxon>
        <taxon>Bacillota</taxon>
        <taxon>Clostridia</taxon>
        <taxon>Eubacteriales</taxon>
        <taxon>Candidatus Caccovicinus</taxon>
    </lineage>
</organism>
<keyword evidence="3" id="KW-0408">Iron</keyword>
<dbReference type="NCBIfam" id="NF033749">
    <property type="entry name" value="bact_hemeryth"/>
    <property type="match status" value="1"/>
</dbReference>
<evidence type="ECO:0000256" key="2">
    <source>
        <dbReference type="ARBA" id="ARBA00022723"/>
    </source>
</evidence>
<comment type="similarity">
    <text evidence="1">Belongs to the hemerythrin family.</text>
</comment>
<dbReference type="InterPro" id="IPR012827">
    <property type="entry name" value="Hemerythrin_metal-bd"/>
</dbReference>
<evidence type="ECO:0000259" key="4">
    <source>
        <dbReference type="Pfam" id="PF01814"/>
    </source>
</evidence>
<dbReference type="InterPro" id="IPR035938">
    <property type="entry name" value="Hemerythrin-like_sf"/>
</dbReference>
<accession>A0A9D1KGC8</accession>
<evidence type="ECO:0000256" key="3">
    <source>
        <dbReference type="ARBA" id="ARBA00023004"/>
    </source>
</evidence>
<reference evidence="5" key="2">
    <citation type="journal article" date="2021" name="PeerJ">
        <title>Extensive microbial diversity within the chicken gut microbiome revealed by metagenomics and culture.</title>
        <authorList>
            <person name="Gilroy R."/>
            <person name="Ravi A."/>
            <person name="Getino M."/>
            <person name="Pursley I."/>
            <person name="Horton D.L."/>
            <person name="Alikhan N.F."/>
            <person name="Baker D."/>
            <person name="Gharbi K."/>
            <person name="Hall N."/>
            <person name="Watson M."/>
            <person name="Adriaenssens E.M."/>
            <person name="Foster-Nyarko E."/>
            <person name="Jarju S."/>
            <person name="Secka A."/>
            <person name="Antonio M."/>
            <person name="Oren A."/>
            <person name="Chaudhuri R.R."/>
            <person name="La Ragione R."/>
            <person name="Hildebrand F."/>
            <person name="Pallen M.J."/>
        </authorList>
    </citation>
    <scope>NUCLEOTIDE SEQUENCE</scope>
    <source>
        <strain evidence="5">CHK123-3438</strain>
    </source>
</reference>
<reference evidence="5" key="1">
    <citation type="submission" date="2020-10" db="EMBL/GenBank/DDBJ databases">
        <authorList>
            <person name="Gilroy R."/>
        </authorList>
    </citation>
    <scope>NUCLEOTIDE SEQUENCE</scope>
    <source>
        <strain evidence="5">CHK123-3438</strain>
    </source>
</reference>
<dbReference type="Gene3D" id="1.20.120.50">
    <property type="entry name" value="Hemerythrin-like"/>
    <property type="match status" value="1"/>
</dbReference>
<dbReference type="PANTHER" id="PTHR37164:SF1">
    <property type="entry name" value="BACTERIOHEMERYTHRIN"/>
    <property type="match status" value="1"/>
</dbReference>